<evidence type="ECO:0000313" key="5">
    <source>
        <dbReference type="EMBL" id="ACU89587.1"/>
    </source>
</evidence>
<dbReference type="Proteomes" id="UP000002216">
    <property type="component" value="Chromosome"/>
</dbReference>
<name>C7LTW4_DESBD</name>
<keyword evidence="6" id="KW-1185">Reference proteome</keyword>
<accession>C7LTW4</accession>
<evidence type="ECO:0000256" key="3">
    <source>
        <dbReference type="ARBA" id="ARBA00022777"/>
    </source>
</evidence>
<dbReference type="HOGENOM" id="CLU_027634_5_1_7"/>
<evidence type="ECO:0000313" key="6">
    <source>
        <dbReference type="Proteomes" id="UP000002216"/>
    </source>
</evidence>
<dbReference type="Gene3D" id="3.40.1190.20">
    <property type="match status" value="1"/>
</dbReference>
<reference evidence="5 6" key="1">
    <citation type="journal article" date="2009" name="Stand. Genomic Sci.">
        <title>Complete genome sequence of Desulfomicrobium baculatum type strain (X).</title>
        <authorList>
            <person name="Copeland A."/>
            <person name="Spring S."/>
            <person name="Goker M."/>
            <person name="Schneider S."/>
            <person name="Lapidus A."/>
            <person name="Del Rio T.G."/>
            <person name="Tice H."/>
            <person name="Cheng J.F."/>
            <person name="Chen F."/>
            <person name="Nolan M."/>
            <person name="Bruce D."/>
            <person name="Goodwin L."/>
            <person name="Pitluck S."/>
            <person name="Ivanova N."/>
            <person name="Mavrommatis K."/>
            <person name="Ovchinnikova G."/>
            <person name="Pati A."/>
            <person name="Chen A."/>
            <person name="Palaniappan K."/>
            <person name="Land M."/>
            <person name="Hauser L."/>
            <person name="Chang Y.J."/>
            <person name="Jeffries C.C."/>
            <person name="Meincke L."/>
            <person name="Sims D."/>
            <person name="Brettin T."/>
            <person name="Detter J.C."/>
            <person name="Han C."/>
            <person name="Chain P."/>
            <person name="Bristow J."/>
            <person name="Eisen J.A."/>
            <person name="Markowitz V."/>
            <person name="Hugenholtz P."/>
            <person name="Kyrpides N.C."/>
            <person name="Klenk H.P."/>
            <person name="Lucas S."/>
        </authorList>
    </citation>
    <scope>NUCLEOTIDE SEQUENCE [LARGE SCALE GENOMIC DNA]</scope>
    <source>
        <strain evidence="6">DSM 4028 / VKM B-1378 / X</strain>
    </source>
</reference>
<evidence type="ECO:0000259" key="4">
    <source>
        <dbReference type="Pfam" id="PF00294"/>
    </source>
</evidence>
<dbReference type="SUPFAM" id="SSF53613">
    <property type="entry name" value="Ribokinase-like"/>
    <property type="match status" value="1"/>
</dbReference>
<dbReference type="EMBL" id="CP001629">
    <property type="protein sequence ID" value="ACU89587.1"/>
    <property type="molecule type" value="Genomic_DNA"/>
</dbReference>
<dbReference type="PROSITE" id="PS00584">
    <property type="entry name" value="PFKB_KINASES_2"/>
    <property type="match status" value="1"/>
</dbReference>
<keyword evidence="2" id="KW-0808">Transferase</keyword>
<sequence>MKKYDIYGMGNALVDMEFEVPDAFLETMGVEKGFMTLVDEERQFELLEYLRSERSVRSGGGSAANTIVANAFFGGKSFYTCLASNDEMGDFYAQELAQAGVDTNLAERRADGVTGKCLVMITPDAERTMNTYLGISESLSVEQLCPAELSESEFLYAEGYLVTSPTARPAVVEAMNIARSAGVKTALSFSDPSMVKYFRLGLEEIVGEGVDLLFCNREEALLWGECRTLAKAVTKLRQKARSFVITLGSEGALVFDGEDMHEIDACRVTPLDTNGAGDMFAGAFLYGITHSMSYVQAGEFASLAASKVVTTFGPRLTPEQYAQTLAEFKGR</sequence>
<dbReference type="AlphaFoldDB" id="C7LTW4"/>
<proteinExistence type="inferred from homology"/>
<dbReference type="RefSeq" id="WP_015773678.1">
    <property type="nucleotide sequence ID" value="NC_013173.1"/>
</dbReference>
<dbReference type="Pfam" id="PF00294">
    <property type="entry name" value="PfkB"/>
    <property type="match status" value="1"/>
</dbReference>
<dbReference type="InterPro" id="IPR002173">
    <property type="entry name" value="Carboh/pur_kinase_PfkB_CS"/>
</dbReference>
<gene>
    <name evidence="5" type="ordered locus">Dbac_1494</name>
</gene>
<dbReference type="InterPro" id="IPR052700">
    <property type="entry name" value="Carb_kinase_PfkB-like"/>
</dbReference>
<dbReference type="GO" id="GO:0016301">
    <property type="term" value="F:kinase activity"/>
    <property type="evidence" value="ECO:0007669"/>
    <property type="project" value="UniProtKB-KW"/>
</dbReference>
<feature type="domain" description="Carbohydrate kinase PfkB" evidence="4">
    <location>
        <begin position="52"/>
        <end position="316"/>
    </location>
</feature>
<dbReference type="PANTHER" id="PTHR43320:SF3">
    <property type="entry name" value="CARBOHYDRATE KINASE PFKB DOMAIN-CONTAINING PROTEIN"/>
    <property type="match status" value="1"/>
</dbReference>
<dbReference type="OrthoDB" id="9813569at2"/>
<comment type="similarity">
    <text evidence="1">Belongs to the carbohydrate kinase PfkB family.</text>
</comment>
<dbReference type="KEGG" id="dba:Dbac_1494"/>
<dbReference type="eggNOG" id="COG0524">
    <property type="taxonomic scope" value="Bacteria"/>
</dbReference>
<evidence type="ECO:0000256" key="2">
    <source>
        <dbReference type="ARBA" id="ARBA00022679"/>
    </source>
</evidence>
<dbReference type="InterPro" id="IPR029056">
    <property type="entry name" value="Ribokinase-like"/>
</dbReference>
<organism evidence="5 6">
    <name type="scientific">Desulfomicrobium baculatum (strain DSM 4028 / VKM B-1378 / X)</name>
    <name type="common">Desulfovibrio baculatus</name>
    <dbReference type="NCBI Taxonomy" id="525897"/>
    <lineage>
        <taxon>Bacteria</taxon>
        <taxon>Pseudomonadati</taxon>
        <taxon>Thermodesulfobacteriota</taxon>
        <taxon>Desulfovibrionia</taxon>
        <taxon>Desulfovibrionales</taxon>
        <taxon>Desulfomicrobiaceae</taxon>
        <taxon>Desulfomicrobium</taxon>
    </lineage>
</organism>
<keyword evidence="3" id="KW-0418">Kinase</keyword>
<protein>
    <submittedName>
        <fullName evidence="5">PfkB domain protein</fullName>
    </submittedName>
</protein>
<evidence type="ECO:0000256" key="1">
    <source>
        <dbReference type="ARBA" id="ARBA00010688"/>
    </source>
</evidence>
<dbReference type="PANTHER" id="PTHR43320">
    <property type="entry name" value="SUGAR KINASE"/>
    <property type="match status" value="1"/>
</dbReference>
<dbReference type="InterPro" id="IPR011611">
    <property type="entry name" value="PfkB_dom"/>
</dbReference>
<dbReference type="STRING" id="525897.Dbac_1494"/>
<dbReference type="CDD" id="cd01168">
    <property type="entry name" value="adenosine_kinase"/>
    <property type="match status" value="1"/>
</dbReference>